<feature type="compositionally biased region" description="Basic and acidic residues" evidence="2">
    <location>
        <begin position="250"/>
        <end position="264"/>
    </location>
</feature>
<feature type="compositionally biased region" description="Polar residues" evidence="2">
    <location>
        <begin position="233"/>
        <end position="245"/>
    </location>
</feature>
<evidence type="ECO:0000256" key="2">
    <source>
        <dbReference type="SAM" id="MobiDB-lite"/>
    </source>
</evidence>
<dbReference type="InterPro" id="IPR044194">
    <property type="entry name" value="BLISTER"/>
</dbReference>
<dbReference type="EMBL" id="KV020108">
    <property type="protein sequence ID" value="KZV15258.1"/>
    <property type="molecule type" value="Genomic_DNA"/>
</dbReference>
<feature type="coiled-coil region" evidence="1">
    <location>
        <begin position="634"/>
        <end position="689"/>
    </location>
</feature>
<evidence type="ECO:0000313" key="3">
    <source>
        <dbReference type="EMBL" id="KZV15258.1"/>
    </source>
</evidence>
<feature type="region of interest" description="Disordered" evidence="2">
    <location>
        <begin position="288"/>
        <end position="326"/>
    </location>
</feature>
<organism evidence="3 4">
    <name type="scientific">Dorcoceras hygrometricum</name>
    <dbReference type="NCBI Taxonomy" id="472368"/>
    <lineage>
        <taxon>Eukaryota</taxon>
        <taxon>Viridiplantae</taxon>
        <taxon>Streptophyta</taxon>
        <taxon>Embryophyta</taxon>
        <taxon>Tracheophyta</taxon>
        <taxon>Spermatophyta</taxon>
        <taxon>Magnoliopsida</taxon>
        <taxon>eudicotyledons</taxon>
        <taxon>Gunneridae</taxon>
        <taxon>Pentapetalae</taxon>
        <taxon>asterids</taxon>
        <taxon>lamiids</taxon>
        <taxon>Lamiales</taxon>
        <taxon>Gesneriaceae</taxon>
        <taxon>Didymocarpoideae</taxon>
        <taxon>Trichosporeae</taxon>
        <taxon>Loxocarpinae</taxon>
        <taxon>Dorcoceras</taxon>
    </lineage>
</organism>
<proteinExistence type="predicted"/>
<dbReference type="PANTHER" id="PTHR47490:SF2">
    <property type="entry name" value="PROTEIN BLISTER"/>
    <property type="match status" value="1"/>
</dbReference>
<dbReference type="PANTHER" id="PTHR47490">
    <property type="entry name" value="PROTEIN BLISTER"/>
    <property type="match status" value="1"/>
</dbReference>
<keyword evidence="4" id="KW-1185">Reference proteome</keyword>
<dbReference type="Proteomes" id="UP000250235">
    <property type="component" value="Unassembled WGS sequence"/>
</dbReference>
<dbReference type="AlphaFoldDB" id="A0A2Z7A0Y0"/>
<evidence type="ECO:0000256" key="1">
    <source>
        <dbReference type="SAM" id="Coils"/>
    </source>
</evidence>
<feature type="compositionally biased region" description="Polar residues" evidence="2">
    <location>
        <begin position="304"/>
        <end position="313"/>
    </location>
</feature>
<accession>A0A2Z7A0Y0</accession>
<gene>
    <name evidence="3" type="ORF">F511_27540</name>
</gene>
<feature type="compositionally biased region" description="Polar residues" evidence="2">
    <location>
        <begin position="21"/>
        <end position="35"/>
    </location>
</feature>
<feature type="coiled-coil region" evidence="1">
    <location>
        <begin position="370"/>
        <end position="544"/>
    </location>
</feature>
<feature type="region of interest" description="Disordered" evidence="2">
    <location>
        <begin position="228"/>
        <end position="270"/>
    </location>
</feature>
<protein>
    <submittedName>
        <fullName evidence="3">Uncharacterized protein</fullName>
    </submittedName>
</protein>
<name>A0A2Z7A0Y0_9LAMI</name>
<keyword evidence="1" id="KW-0175">Coiled coil</keyword>
<feature type="compositionally biased region" description="Basic and acidic residues" evidence="2">
    <location>
        <begin position="1"/>
        <end position="17"/>
    </location>
</feature>
<dbReference type="GO" id="GO:0040008">
    <property type="term" value="P:regulation of growth"/>
    <property type="evidence" value="ECO:0007669"/>
    <property type="project" value="InterPro"/>
</dbReference>
<feature type="region of interest" description="Disordered" evidence="2">
    <location>
        <begin position="1"/>
        <end position="41"/>
    </location>
</feature>
<reference evidence="3 4" key="1">
    <citation type="journal article" date="2015" name="Proc. Natl. Acad. Sci. U.S.A.">
        <title>The resurrection genome of Boea hygrometrica: A blueprint for survival of dehydration.</title>
        <authorList>
            <person name="Xiao L."/>
            <person name="Yang G."/>
            <person name="Zhang L."/>
            <person name="Yang X."/>
            <person name="Zhao S."/>
            <person name="Ji Z."/>
            <person name="Zhou Q."/>
            <person name="Hu M."/>
            <person name="Wang Y."/>
            <person name="Chen M."/>
            <person name="Xu Y."/>
            <person name="Jin H."/>
            <person name="Xiao X."/>
            <person name="Hu G."/>
            <person name="Bao F."/>
            <person name="Hu Y."/>
            <person name="Wan P."/>
            <person name="Li L."/>
            <person name="Deng X."/>
            <person name="Kuang T."/>
            <person name="Xiang C."/>
            <person name="Zhu J.K."/>
            <person name="Oliver M.J."/>
            <person name="He Y."/>
        </authorList>
    </citation>
    <scope>NUCLEOTIDE SEQUENCE [LARGE SCALE GENOMIC DNA]</scope>
    <source>
        <strain evidence="4">cv. XS01</strain>
    </source>
</reference>
<sequence length="742" mass="82779">MLQLEEFRRKKAAEKAKKTASTPQLQVSDGQQLKKQASEEDVIADSGGVGVSCDLAEGRFEPSVIIANNRTQENETNFKSDLSSSSDTNSKLSLLGNNVDVNLSIPKHPHLIGDEYKGDAYSVGSDKHRRVNHEVLNETNGDVSSSQFASSIGNYEVLAHHPSSNQEIYRASIHSNDNGIVNYPSSYDNTHEKDFLLANSGTSVFTPNHLPKNSFGALLQDRLDNGGSLAKGQISSPYQSGQKISESPEMEEKNVRDSGGHVDRSTPWISNNSYTNYSDIQLWSTNAPKSPTASGRRSRPSFLDSIQFSNGPASSHPLPGAEIDSSSSKVYPMDTLAELVSPKYVSSVLASSNEVEKFNHVSEKKQEFLSRKQNEDFAALEQHIEDLTQEKFSLQRALESSRALAESLASENSTLTESFNQQGSLVNQLKFDLEKVQEEIKALLEELDAVKIEYANAQLECNAADERAKLLASEVIGLEEKALRLRSNELKFERLLENSQAEVSSYRKKVSSLEKDRQDLQSTVDALQEEKKLLQVKFRKASANERSVGIKETSTNKKDMSTSTEDLGMDFSFLLLLLKFDLLEQQLPGIVTEASDLDNYETEVLRSDDLSHENMILSLEGLPVTIPSDQMRMIENINTIIAELALEKDQLTQALASESSQKSKLSELNKELTRKLESQTQKFELLMSQSMANENIQPRLPDLRDEHENNTYADEGDEVMHLLPLDCLTQLSVKFIRYIFFI</sequence>
<dbReference type="OrthoDB" id="2019993at2759"/>
<evidence type="ECO:0000313" key="4">
    <source>
        <dbReference type="Proteomes" id="UP000250235"/>
    </source>
</evidence>